<dbReference type="InterPro" id="IPR019419">
    <property type="entry name" value="AIM19"/>
</dbReference>
<reference evidence="1 2" key="1">
    <citation type="submission" date="2018-06" db="EMBL/GenBank/DDBJ databases">
        <title>A transcriptomic atlas of mushroom development highlights an independent origin of complex multicellularity.</title>
        <authorList>
            <consortium name="DOE Joint Genome Institute"/>
            <person name="Krizsan K."/>
            <person name="Almasi E."/>
            <person name="Merenyi Z."/>
            <person name="Sahu N."/>
            <person name="Viragh M."/>
            <person name="Koszo T."/>
            <person name="Mondo S."/>
            <person name="Kiss B."/>
            <person name="Balint B."/>
            <person name="Kues U."/>
            <person name="Barry K."/>
            <person name="Hegedus J.C."/>
            <person name="Henrissat B."/>
            <person name="Johnson J."/>
            <person name="Lipzen A."/>
            <person name="Ohm R."/>
            <person name="Nagy I."/>
            <person name="Pangilinan J."/>
            <person name="Yan J."/>
            <person name="Xiong Y."/>
            <person name="Grigoriev I.V."/>
            <person name="Hibbett D.S."/>
            <person name="Nagy L.G."/>
        </authorList>
    </citation>
    <scope>NUCLEOTIDE SEQUENCE [LARGE SCALE GENOMIC DNA]</scope>
    <source>
        <strain evidence="1 2">SZMC22713</strain>
    </source>
</reference>
<dbReference type="GO" id="GO:0005739">
    <property type="term" value="C:mitochondrion"/>
    <property type="evidence" value="ECO:0007669"/>
    <property type="project" value="TreeGrafter"/>
</dbReference>
<dbReference type="EMBL" id="ML170156">
    <property type="protein sequence ID" value="TDL30099.1"/>
    <property type="molecule type" value="Genomic_DNA"/>
</dbReference>
<dbReference type="VEuPathDB" id="FungiDB:BD410DRAFT_759300"/>
<dbReference type="PANTHER" id="PTHR28177:SF1">
    <property type="entry name" value="ALTERED INHERITANCE OF MITOCHONDRIA PROTEIN 19, MITOCHONDRIAL"/>
    <property type="match status" value="1"/>
</dbReference>
<evidence type="ECO:0000313" key="2">
    <source>
        <dbReference type="Proteomes" id="UP000294933"/>
    </source>
</evidence>
<dbReference type="STRING" id="50990.A0A4R5XFZ1"/>
<proteinExistence type="predicted"/>
<sequence>MSTPTVQPPEQPASVFSSNRSNSQLYPLRPYSISPWPAGSLAALFLASTTLPSNRFPHLPHFSQRFGFSLIMSGAAYVLSTGDSRNGSGIATAWTLTYLFWNARRSFRVPRSPPSMLLTTATAACATLYGTEYFIFQDSET</sequence>
<gene>
    <name evidence="1" type="ORF">BD410DRAFT_759300</name>
</gene>
<dbReference type="OrthoDB" id="5554402at2759"/>
<keyword evidence="2" id="KW-1185">Reference proteome</keyword>
<organism evidence="1 2">
    <name type="scientific">Rickenella mellea</name>
    <dbReference type="NCBI Taxonomy" id="50990"/>
    <lineage>
        <taxon>Eukaryota</taxon>
        <taxon>Fungi</taxon>
        <taxon>Dikarya</taxon>
        <taxon>Basidiomycota</taxon>
        <taxon>Agaricomycotina</taxon>
        <taxon>Agaricomycetes</taxon>
        <taxon>Hymenochaetales</taxon>
        <taxon>Rickenellaceae</taxon>
        <taxon>Rickenella</taxon>
    </lineage>
</organism>
<name>A0A4R5XFZ1_9AGAM</name>
<evidence type="ECO:0000313" key="1">
    <source>
        <dbReference type="EMBL" id="TDL30099.1"/>
    </source>
</evidence>
<accession>A0A4R5XFZ1</accession>
<protein>
    <submittedName>
        <fullName evidence="1">Uncharacterized protein</fullName>
    </submittedName>
</protein>
<dbReference type="Proteomes" id="UP000294933">
    <property type="component" value="Unassembled WGS sequence"/>
</dbReference>
<dbReference type="Pfam" id="PF10315">
    <property type="entry name" value="Aim19"/>
    <property type="match status" value="1"/>
</dbReference>
<dbReference type="AlphaFoldDB" id="A0A4R5XFZ1"/>
<dbReference type="PANTHER" id="PTHR28177">
    <property type="entry name" value="ALTERED INHERITANCE OF MITOCHONDRIA PROTEIN 19, MITOCHONDRIAL"/>
    <property type="match status" value="1"/>
</dbReference>